<dbReference type="InterPro" id="IPR052794">
    <property type="entry name" value="Mito_Ser_Protease_LACTB"/>
</dbReference>
<name>A0A443ST16_9ACAR</name>
<evidence type="ECO:0000313" key="3">
    <source>
        <dbReference type="Proteomes" id="UP000288716"/>
    </source>
</evidence>
<dbReference type="VEuPathDB" id="VectorBase:LDEU001384"/>
<dbReference type="EMBL" id="NCKV01000428">
    <property type="protein sequence ID" value="RWS30656.1"/>
    <property type="molecule type" value="Genomic_DNA"/>
</dbReference>
<dbReference type="GO" id="GO:0019216">
    <property type="term" value="P:regulation of lipid metabolic process"/>
    <property type="evidence" value="ECO:0007669"/>
    <property type="project" value="TreeGrafter"/>
</dbReference>
<dbReference type="Gene3D" id="3.40.710.10">
    <property type="entry name" value="DD-peptidase/beta-lactamase superfamily"/>
    <property type="match status" value="1"/>
</dbReference>
<dbReference type="InterPro" id="IPR012338">
    <property type="entry name" value="Beta-lactam/transpept-like"/>
</dbReference>
<dbReference type="Proteomes" id="UP000288716">
    <property type="component" value="Unassembled WGS sequence"/>
</dbReference>
<dbReference type="OrthoDB" id="5946976at2759"/>
<feature type="domain" description="Beta-lactamase-related" evidence="1">
    <location>
        <begin position="71"/>
        <end position="426"/>
    </location>
</feature>
<dbReference type="Pfam" id="PF00144">
    <property type="entry name" value="Beta-lactamase"/>
    <property type="match status" value="1"/>
</dbReference>
<dbReference type="AlphaFoldDB" id="A0A443ST16"/>
<dbReference type="PANTHER" id="PTHR46520:SF1">
    <property type="entry name" value="SERINE BETA-LACTAMASE-LIKE PROTEIN LACTB, MITOCHONDRIAL"/>
    <property type="match status" value="1"/>
</dbReference>
<comment type="caution">
    <text evidence="2">The sequence shown here is derived from an EMBL/GenBank/DDBJ whole genome shotgun (WGS) entry which is preliminary data.</text>
</comment>
<proteinExistence type="predicted"/>
<dbReference type="GO" id="GO:0005739">
    <property type="term" value="C:mitochondrion"/>
    <property type="evidence" value="ECO:0007669"/>
    <property type="project" value="TreeGrafter"/>
</dbReference>
<accession>A0A443ST16</accession>
<sequence length="459" mass="50833">MNSMLRAKAGVAAVVASSSALFLFETCRGKLLAKEAKDVNDVIDVGSVSKTQLLPSTDKLNLKKAVQLSSALIERKREELNAPGIVLGVSWKGHDVWVQGFGFSDLELGVKCNESTVMRIASLSKCITMLLVAKLVEERKINFDDSIYKYLKDEFPEKKWNGEKVDITIRQLASHLAGIRHYSNGSPKQGANVADTEFKEFYIKDHFDTVFDALKIFKDDDLIAKPGTKLNYTTHGYTVLSAVIQKILPNEEKFETYLIKNICRKDLGMNSTYLDEFEPIIYNRSKYYRKLQNGKLVNAPYVDNSLKWAGGGLLSSVPDLLKFANVLLYSYKPHSSGIPGYLRKSTVEALWTPSDHSKIGIRGELSPWTKYGLGFGLIKNAVPKYASCVAPPFQEMIFHSGGAMGATSHLLIVPEHELAVVVICNLGNCPGLGDMVLNVAKNFADNISKVNHDDTIVTI</sequence>
<keyword evidence="3" id="KW-1185">Reference proteome</keyword>
<gene>
    <name evidence="2" type="ORF">B4U80_10002</name>
</gene>
<evidence type="ECO:0000259" key="1">
    <source>
        <dbReference type="Pfam" id="PF00144"/>
    </source>
</evidence>
<organism evidence="2 3">
    <name type="scientific">Leptotrombidium deliense</name>
    <dbReference type="NCBI Taxonomy" id="299467"/>
    <lineage>
        <taxon>Eukaryota</taxon>
        <taxon>Metazoa</taxon>
        <taxon>Ecdysozoa</taxon>
        <taxon>Arthropoda</taxon>
        <taxon>Chelicerata</taxon>
        <taxon>Arachnida</taxon>
        <taxon>Acari</taxon>
        <taxon>Acariformes</taxon>
        <taxon>Trombidiformes</taxon>
        <taxon>Prostigmata</taxon>
        <taxon>Anystina</taxon>
        <taxon>Parasitengona</taxon>
        <taxon>Trombiculoidea</taxon>
        <taxon>Trombiculidae</taxon>
        <taxon>Leptotrombidium</taxon>
    </lineage>
</organism>
<dbReference type="SUPFAM" id="SSF56601">
    <property type="entry name" value="beta-lactamase/transpeptidase-like"/>
    <property type="match status" value="1"/>
</dbReference>
<dbReference type="GO" id="GO:0006508">
    <property type="term" value="P:proteolysis"/>
    <property type="evidence" value="ECO:0007669"/>
    <property type="project" value="TreeGrafter"/>
</dbReference>
<dbReference type="GO" id="GO:0008233">
    <property type="term" value="F:peptidase activity"/>
    <property type="evidence" value="ECO:0007669"/>
    <property type="project" value="TreeGrafter"/>
</dbReference>
<reference evidence="2 3" key="1">
    <citation type="journal article" date="2018" name="Gigascience">
        <title>Genomes of trombidid mites reveal novel predicted allergens and laterally-transferred genes associated with secondary metabolism.</title>
        <authorList>
            <person name="Dong X."/>
            <person name="Chaisiri K."/>
            <person name="Xia D."/>
            <person name="Armstrong S.D."/>
            <person name="Fang Y."/>
            <person name="Donnelly M.J."/>
            <person name="Kadowaki T."/>
            <person name="McGarry J.W."/>
            <person name="Darby A.C."/>
            <person name="Makepeace B.L."/>
        </authorList>
    </citation>
    <scope>NUCLEOTIDE SEQUENCE [LARGE SCALE GENOMIC DNA]</scope>
    <source>
        <strain evidence="2">UoL-UT</strain>
    </source>
</reference>
<protein>
    <recommendedName>
        <fullName evidence="1">Beta-lactamase-related domain-containing protein</fullName>
    </recommendedName>
</protein>
<dbReference type="STRING" id="299467.A0A443ST16"/>
<evidence type="ECO:0000313" key="2">
    <source>
        <dbReference type="EMBL" id="RWS30656.1"/>
    </source>
</evidence>
<dbReference type="PANTHER" id="PTHR46520">
    <property type="entry name" value="SERINE BETA-LACTAMASE-LIKE PROTEIN LACTB, MITOCHONDRIAL"/>
    <property type="match status" value="1"/>
</dbReference>
<dbReference type="InterPro" id="IPR001466">
    <property type="entry name" value="Beta-lactam-related"/>
</dbReference>